<evidence type="ECO:0000313" key="2">
    <source>
        <dbReference type="EMBL" id="PKY46133.1"/>
    </source>
</evidence>
<evidence type="ECO:0000256" key="1">
    <source>
        <dbReference type="SAM" id="MobiDB-lite"/>
    </source>
</evidence>
<feature type="compositionally biased region" description="Polar residues" evidence="1">
    <location>
        <begin position="97"/>
        <end position="106"/>
    </location>
</feature>
<dbReference type="Proteomes" id="UP000234323">
    <property type="component" value="Unassembled WGS sequence"/>
</dbReference>
<sequence>MDNSQFNWDIPIFSCFNSPITSINDAPDLHCLLINMIPESLIKPFKDAKIPKKLTKKLLMTFLFDLHRDIYELLWKARPLFLKRPKHQHKRQRRNNYDSTSNNPII</sequence>
<feature type="region of interest" description="Disordered" evidence="1">
    <location>
        <begin position="85"/>
        <end position="106"/>
    </location>
</feature>
<proteinExistence type="predicted"/>
<evidence type="ECO:0000313" key="3">
    <source>
        <dbReference type="Proteomes" id="UP000234323"/>
    </source>
</evidence>
<dbReference type="EMBL" id="LLXI01000434">
    <property type="protein sequence ID" value="PKY46133.1"/>
    <property type="molecule type" value="Genomic_DNA"/>
</dbReference>
<protein>
    <submittedName>
        <fullName evidence="2">Uncharacterized protein</fullName>
    </submittedName>
</protein>
<organism evidence="2 3">
    <name type="scientific">Rhizophagus irregularis</name>
    <dbReference type="NCBI Taxonomy" id="588596"/>
    <lineage>
        <taxon>Eukaryota</taxon>
        <taxon>Fungi</taxon>
        <taxon>Fungi incertae sedis</taxon>
        <taxon>Mucoromycota</taxon>
        <taxon>Glomeromycotina</taxon>
        <taxon>Glomeromycetes</taxon>
        <taxon>Glomerales</taxon>
        <taxon>Glomeraceae</taxon>
        <taxon>Rhizophagus</taxon>
    </lineage>
</organism>
<comment type="caution">
    <text evidence="2">The sequence shown here is derived from an EMBL/GenBank/DDBJ whole genome shotgun (WGS) entry which is preliminary data.</text>
</comment>
<accession>A0A2I1GHN4</accession>
<keyword evidence="3" id="KW-1185">Reference proteome</keyword>
<dbReference type="OrthoDB" id="10524708at2759"/>
<dbReference type="AlphaFoldDB" id="A0A2I1GHN4"/>
<name>A0A2I1GHN4_9GLOM</name>
<reference evidence="2 3" key="1">
    <citation type="submission" date="2015-10" db="EMBL/GenBank/DDBJ databases">
        <title>Genome analyses suggest a sexual origin of heterokaryosis in a supposedly ancient asexual fungus.</title>
        <authorList>
            <person name="Ropars J."/>
            <person name="Sedzielewska K."/>
            <person name="Noel J."/>
            <person name="Charron P."/>
            <person name="Farinelli L."/>
            <person name="Marton T."/>
            <person name="Kruger M."/>
            <person name="Pelin A."/>
            <person name="Brachmann A."/>
            <person name="Corradi N."/>
        </authorList>
    </citation>
    <scope>NUCLEOTIDE SEQUENCE [LARGE SCALE GENOMIC DNA]</scope>
    <source>
        <strain evidence="2 3">A4</strain>
    </source>
</reference>
<gene>
    <name evidence="2" type="ORF">RhiirA4_460934</name>
</gene>
<feature type="compositionally biased region" description="Basic residues" evidence="1">
    <location>
        <begin position="85"/>
        <end position="94"/>
    </location>
</feature>